<evidence type="ECO:0000313" key="1">
    <source>
        <dbReference type="EMBL" id="KAF2874506.1"/>
    </source>
</evidence>
<dbReference type="Proteomes" id="UP000481861">
    <property type="component" value="Unassembled WGS sequence"/>
</dbReference>
<evidence type="ECO:0000313" key="2">
    <source>
        <dbReference type="Proteomes" id="UP000481861"/>
    </source>
</evidence>
<proteinExistence type="predicted"/>
<gene>
    <name evidence="1" type="ORF">BDV95DRAFT_604680</name>
</gene>
<reference evidence="1 2" key="1">
    <citation type="submission" date="2020-01" db="EMBL/GenBank/DDBJ databases">
        <authorList>
            <consortium name="DOE Joint Genome Institute"/>
            <person name="Haridas S."/>
            <person name="Albert R."/>
            <person name="Binder M."/>
            <person name="Bloem J."/>
            <person name="Labutti K."/>
            <person name="Salamov A."/>
            <person name="Andreopoulos B."/>
            <person name="Baker S.E."/>
            <person name="Barry K."/>
            <person name="Bills G."/>
            <person name="Bluhm B.H."/>
            <person name="Cannon C."/>
            <person name="Castanera R."/>
            <person name="Culley D.E."/>
            <person name="Daum C."/>
            <person name="Ezra D."/>
            <person name="Gonzalez J.B."/>
            <person name="Henrissat B."/>
            <person name="Kuo A."/>
            <person name="Liang C."/>
            <person name="Lipzen A."/>
            <person name="Lutzoni F."/>
            <person name="Magnuson J."/>
            <person name="Mondo S."/>
            <person name="Nolan M."/>
            <person name="Ohm R."/>
            <person name="Pangilinan J."/>
            <person name="Park H.-J.H."/>
            <person name="Ramirez L."/>
            <person name="Alfaro M."/>
            <person name="Sun H."/>
            <person name="Tritt A."/>
            <person name="Yoshinaga Y."/>
            <person name="Zwiers L.-H.L."/>
            <person name="Turgeon B.G."/>
            <person name="Goodwin S.B."/>
            <person name="Spatafora J.W."/>
            <person name="Crous P.W."/>
            <person name="Grigoriev I.V."/>
        </authorList>
    </citation>
    <scope>NUCLEOTIDE SEQUENCE [LARGE SCALE GENOMIC DNA]</scope>
    <source>
        <strain evidence="1 2">CBS 611.86</strain>
    </source>
</reference>
<comment type="caution">
    <text evidence="1">The sequence shown here is derived from an EMBL/GenBank/DDBJ whole genome shotgun (WGS) entry which is preliminary data.</text>
</comment>
<dbReference type="OrthoDB" id="5335493at2759"/>
<protein>
    <submittedName>
        <fullName evidence="1">Uncharacterized protein</fullName>
    </submittedName>
</protein>
<accession>A0A7C8ICC7</accession>
<dbReference type="EMBL" id="JAADJZ010000006">
    <property type="protein sequence ID" value="KAF2874506.1"/>
    <property type="molecule type" value="Genomic_DNA"/>
</dbReference>
<name>A0A7C8ICC7_9PLEO</name>
<organism evidence="1 2">
    <name type="scientific">Massariosphaeria phaeospora</name>
    <dbReference type="NCBI Taxonomy" id="100035"/>
    <lineage>
        <taxon>Eukaryota</taxon>
        <taxon>Fungi</taxon>
        <taxon>Dikarya</taxon>
        <taxon>Ascomycota</taxon>
        <taxon>Pezizomycotina</taxon>
        <taxon>Dothideomycetes</taxon>
        <taxon>Pleosporomycetidae</taxon>
        <taxon>Pleosporales</taxon>
        <taxon>Pleosporales incertae sedis</taxon>
        <taxon>Massariosphaeria</taxon>
    </lineage>
</organism>
<sequence length="165" mass="19222">MPYLETRLKHLDWDRRFAVCLFPPPKDRLGTLHGEYRYKLEGTPQQDDCVIRLIRDTIRHLSKNHMLVAAASITVHALSSGPCLLPLSIENAQCPVKMYAFRAFYEEFPLTVPVSIVDRGSPRRLTADRILVEIDRVWQPLKSWLLEFPSEEFLLRDKYQSLVTQ</sequence>
<dbReference type="AlphaFoldDB" id="A0A7C8ICC7"/>
<keyword evidence="2" id="KW-1185">Reference proteome</keyword>